<dbReference type="Proteomes" id="UP000824782">
    <property type="component" value="Unassembled WGS sequence"/>
</dbReference>
<name>A0AAV7CK63_ENGPU</name>
<dbReference type="PANTHER" id="PTHR15249">
    <property type="entry name" value="TRAF FAMILY MEMBER-ASSOCIATED NF-KAPPA-B ACTIVATOR"/>
    <property type="match status" value="1"/>
</dbReference>
<dbReference type="InterPro" id="IPR024581">
    <property type="entry name" value="TBD"/>
</dbReference>
<accession>A0AAV7CK63</accession>
<proteinExistence type="predicted"/>
<keyword evidence="5" id="KW-1185">Reference proteome</keyword>
<evidence type="ECO:0000313" key="5">
    <source>
        <dbReference type="Proteomes" id="UP000824782"/>
    </source>
</evidence>
<evidence type="ECO:0000259" key="3">
    <source>
        <dbReference type="Pfam" id="PF12845"/>
    </source>
</evidence>
<protein>
    <recommendedName>
        <fullName evidence="3">Tbk1/Ikki binding domain-containing protein</fullName>
    </recommendedName>
</protein>
<evidence type="ECO:0000256" key="1">
    <source>
        <dbReference type="ARBA" id="ARBA00022553"/>
    </source>
</evidence>
<keyword evidence="2" id="KW-0175">Coiled coil</keyword>
<dbReference type="AlphaFoldDB" id="A0AAV7CK63"/>
<evidence type="ECO:0000313" key="4">
    <source>
        <dbReference type="EMBL" id="KAG8585462.1"/>
    </source>
</evidence>
<gene>
    <name evidence="4" type="ORF">GDO81_005037</name>
</gene>
<organism evidence="4 5">
    <name type="scientific">Engystomops pustulosus</name>
    <name type="common">Tungara frog</name>
    <name type="synonym">Physalaemus pustulosus</name>
    <dbReference type="NCBI Taxonomy" id="76066"/>
    <lineage>
        <taxon>Eukaryota</taxon>
        <taxon>Metazoa</taxon>
        <taxon>Chordata</taxon>
        <taxon>Craniata</taxon>
        <taxon>Vertebrata</taxon>
        <taxon>Euteleostomi</taxon>
        <taxon>Amphibia</taxon>
        <taxon>Batrachia</taxon>
        <taxon>Anura</taxon>
        <taxon>Neobatrachia</taxon>
        <taxon>Hyloidea</taxon>
        <taxon>Leptodactylidae</taxon>
        <taxon>Leiuperinae</taxon>
        <taxon>Engystomops</taxon>
    </lineage>
</organism>
<sequence length="292" mass="32420">MEDAFLDLYKEFKKLQMICSKQGELLHKLLSNKECASEMPVSKPIQCTDKGDVCSESPFFRLKGKEDQCIETSKTMADNLLVPAEPKENCSRLSDLAVQFPPYNIPTTVTDKEEAAVGMSCADIPPAGVNANFAMLIKDYSSKFLDMDNVEDKKSSDKLYSDFLTPLNIDGSVRLLNVYEEDISFLQSYDISFEAFLEPQKVSNGVRGPAKTVQELTDVLIQVWEEIPQENSHHQSSWSPGCLSEDCPFGQRFDVNSDVALTSQICDFCQAVFPAGAATEGEFLGHLAGHIE</sequence>
<reference evidence="4" key="1">
    <citation type="thesis" date="2020" institute="ProQuest LLC" country="789 East Eisenhower Parkway, Ann Arbor, MI, USA">
        <title>Comparative Genomics and Chromosome Evolution.</title>
        <authorList>
            <person name="Mudd A.B."/>
        </authorList>
    </citation>
    <scope>NUCLEOTIDE SEQUENCE</scope>
    <source>
        <strain evidence="4">237g6f4</strain>
        <tissue evidence="4">Blood</tissue>
    </source>
</reference>
<dbReference type="PANTHER" id="PTHR15249:SF0">
    <property type="entry name" value="TRAF FAMILY MEMBER-ASSOCIATED NF-KAPPA-B ACTIVATOR"/>
    <property type="match status" value="1"/>
</dbReference>
<dbReference type="GO" id="GO:0043124">
    <property type="term" value="P:negative regulation of canonical NF-kappaB signal transduction"/>
    <property type="evidence" value="ECO:0007669"/>
    <property type="project" value="InterPro"/>
</dbReference>
<evidence type="ECO:0000256" key="2">
    <source>
        <dbReference type="ARBA" id="ARBA00023054"/>
    </source>
</evidence>
<feature type="domain" description="Tbk1/Ikki binding" evidence="3">
    <location>
        <begin position="1"/>
        <end position="50"/>
    </location>
</feature>
<dbReference type="EMBL" id="WNYA01000002">
    <property type="protein sequence ID" value="KAG8585462.1"/>
    <property type="molecule type" value="Genomic_DNA"/>
</dbReference>
<dbReference type="InterPro" id="IPR039669">
    <property type="entry name" value="TANK"/>
</dbReference>
<dbReference type="Pfam" id="PF12845">
    <property type="entry name" value="TBD"/>
    <property type="match status" value="1"/>
</dbReference>
<comment type="caution">
    <text evidence="4">The sequence shown here is derived from an EMBL/GenBank/DDBJ whole genome shotgun (WGS) entry which is preliminary data.</text>
</comment>
<keyword evidence="1" id="KW-0597">Phosphoprotein</keyword>